<evidence type="ECO:0000313" key="8">
    <source>
        <dbReference type="Proteomes" id="UP001345827"/>
    </source>
</evidence>
<dbReference type="AlphaFoldDB" id="A0AAV9QKE3"/>
<evidence type="ECO:0000313" key="7">
    <source>
        <dbReference type="EMBL" id="KAK5545078.1"/>
    </source>
</evidence>
<dbReference type="GO" id="GO:0005096">
    <property type="term" value="F:GTPase activator activity"/>
    <property type="evidence" value="ECO:0007669"/>
    <property type="project" value="UniProtKB-KW"/>
</dbReference>
<dbReference type="Gene3D" id="1.10.220.150">
    <property type="entry name" value="Arf GTPase activating protein"/>
    <property type="match status" value="1"/>
</dbReference>
<dbReference type="SMART" id="SM00105">
    <property type="entry name" value="ArfGap"/>
    <property type="match status" value="1"/>
</dbReference>
<protein>
    <submittedName>
        <fullName evidence="7">ADP-ribosylation factor GTPase activating protein, ER-Golgi transport</fullName>
    </submittedName>
</protein>
<sequence length="85" mass="9384">MSATKAQSQKIFEKLKSKPANKICFDCGQKNPTWSSVPFGVYLCLDCSSNHRNLGVHISFVRSTNLDGAHLSSPLLSVEQDIDNE</sequence>
<dbReference type="PRINTS" id="PR00405">
    <property type="entry name" value="REVINTRACTNG"/>
</dbReference>
<dbReference type="PROSITE" id="PS50115">
    <property type="entry name" value="ARFGAP"/>
    <property type="match status" value="1"/>
</dbReference>
<evidence type="ECO:0000256" key="4">
    <source>
        <dbReference type="ARBA" id="ARBA00022833"/>
    </source>
</evidence>
<dbReference type="PANTHER" id="PTHR45686:SF4">
    <property type="entry name" value="ADP-RIBOSYLATION FACTOR GTPASE ACTIVATING PROTEIN 3, ISOFORM H"/>
    <property type="match status" value="1"/>
</dbReference>
<dbReference type="InterPro" id="IPR001164">
    <property type="entry name" value="ArfGAP_dom"/>
</dbReference>
<organism evidence="7 8">
    <name type="scientific">Vermiconidia calcicola</name>
    <dbReference type="NCBI Taxonomy" id="1690605"/>
    <lineage>
        <taxon>Eukaryota</taxon>
        <taxon>Fungi</taxon>
        <taxon>Dikarya</taxon>
        <taxon>Ascomycota</taxon>
        <taxon>Pezizomycotina</taxon>
        <taxon>Dothideomycetes</taxon>
        <taxon>Dothideomycetidae</taxon>
        <taxon>Mycosphaerellales</taxon>
        <taxon>Extremaceae</taxon>
        <taxon>Vermiconidia</taxon>
    </lineage>
</organism>
<dbReference type="GO" id="GO:0048205">
    <property type="term" value="P:COPI coating of Golgi vesicle"/>
    <property type="evidence" value="ECO:0007669"/>
    <property type="project" value="TreeGrafter"/>
</dbReference>
<evidence type="ECO:0000256" key="5">
    <source>
        <dbReference type="PROSITE-ProRule" id="PRU00288"/>
    </source>
</evidence>
<keyword evidence="3 5" id="KW-0863">Zinc-finger</keyword>
<proteinExistence type="predicted"/>
<comment type="caution">
    <text evidence="7">The sequence shown here is derived from an EMBL/GenBank/DDBJ whole genome shotgun (WGS) entry which is preliminary data.</text>
</comment>
<keyword evidence="4" id="KW-0862">Zinc</keyword>
<gene>
    <name evidence="7" type="primary">GLO3_2</name>
    <name evidence="7" type="ORF">LTR25_000085</name>
</gene>
<dbReference type="GO" id="GO:0000139">
    <property type="term" value="C:Golgi membrane"/>
    <property type="evidence" value="ECO:0007669"/>
    <property type="project" value="GOC"/>
</dbReference>
<keyword evidence="2" id="KW-0479">Metal-binding</keyword>
<dbReference type="GO" id="GO:0008270">
    <property type="term" value="F:zinc ion binding"/>
    <property type="evidence" value="ECO:0007669"/>
    <property type="project" value="UniProtKB-KW"/>
</dbReference>
<dbReference type="InterPro" id="IPR038508">
    <property type="entry name" value="ArfGAP_dom_sf"/>
</dbReference>
<keyword evidence="1" id="KW-0343">GTPase activation</keyword>
<dbReference type="EMBL" id="JAXLQG010000001">
    <property type="protein sequence ID" value="KAK5545078.1"/>
    <property type="molecule type" value="Genomic_DNA"/>
</dbReference>
<feature type="domain" description="Arf-GAP" evidence="6">
    <location>
        <begin position="9"/>
        <end position="85"/>
    </location>
</feature>
<dbReference type="Proteomes" id="UP001345827">
    <property type="component" value="Unassembled WGS sequence"/>
</dbReference>
<evidence type="ECO:0000256" key="2">
    <source>
        <dbReference type="ARBA" id="ARBA00022723"/>
    </source>
</evidence>
<evidence type="ECO:0000256" key="3">
    <source>
        <dbReference type="ARBA" id="ARBA00022771"/>
    </source>
</evidence>
<dbReference type="PANTHER" id="PTHR45686">
    <property type="entry name" value="ADP-RIBOSYLATION FACTOR GTPASE ACTIVATING PROTEIN 3, ISOFORM H-RELATED"/>
    <property type="match status" value="1"/>
</dbReference>
<reference evidence="7 8" key="1">
    <citation type="submission" date="2023-06" db="EMBL/GenBank/DDBJ databases">
        <title>Black Yeasts Isolated from many extreme environments.</title>
        <authorList>
            <person name="Coleine C."/>
            <person name="Stajich J.E."/>
            <person name="Selbmann L."/>
        </authorList>
    </citation>
    <scope>NUCLEOTIDE SEQUENCE [LARGE SCALE GENOMIC DNA]</scope>
    <source>
        <strain evidence="7 8">CCFEE 5887</strain>
    </source>
</reference>
<dbReference type="InterPro" id="IPR037278">
    <property type="entry name" value="ARFGAP/RecO"/>
</dbReference>
<evidence type="ECO:0000256" key="1">
    <source>
        <dbReference type="ARBA" id="ARBA00022468"/>
    </source>
</evidence>
<name>A0AAV9QKE3_9PEZI</name>
<dbReference type="Pfam" id="PF01412">
    <property type="entry name" value="ArfGap"/>
    <property type="match status" value="1"/>
</dbReference>
<evidence type="ECO:0000259" key="6">
    <source>
        <dbReference type="PROSITE" id="PS50115"/>
    </source>
</evidence>
<keyword evidence="8" id="KW-1185">Reference proteome</keyword>
<dbReference type="SUPFAM" id="SSF57863">
    <property type="entry name" value="ArfGap/RecO-like zinc finger"/>
    <property type="match status" value="1"/>
</dbReference>
<accession>A0AAV9QKE3</accession>